<dbReference type="PANTHER" id="PTHR31552:SF8">
    <property type="entry name" value="SERPENTINE RECEPTOR CLASS GAMMA"/>
    <property type="match status" value="1"/>
</dbReference>
<keyword evidence="1" id="KW-0472">Membrane</keyword>
<keyword evidence="3" id="KW-1185">Reference proteome</keyword>
<feature type="transmembrane region" description="Helical" evidence="1">
    <location>
        <begin position="95"/>
        <end position="121"/>
    </location>
</feature>
<reference evidence="3" key="1">
    <citation type="submission" date="2022-10" db="EMBL/GenBank/DDBJ databases">
        <title>Genome assembly of Pristionchus species.</title>
        <authorList>
            <person name="Yoshida K."/>
            <person name="Sommer R.J."/>
        </authorList>
    </citation>
    <scope>NUCLEOTIDE SEQUENCE [LARGE SCALE GENOMIC DNA]</scope>
    <source>
        <strain evidence="3">RS5460</strain>
    </source>
</reference>
<evidence type="ECO:0000313" key="3">
    <source>
        <dbReference type="Proteomes" id="UP001328107"/>
    </source>
</evidence>
<protein>
    <recommendedName>
        <fullName evidence="4">G protein-coupled receptor</fullName>
    </recommendedName>
</protein>
<sequence length="177" mass="20006">FQSGSKFKGTYYNIFVATAVPDLIMVLATFHDFRLTYYPEVNGMFAKYQCEACSTARIALSYICPSAQDLLNTFLSLSRLTSIVFPLQHAKIWKWLLPISISFSYLLAAAMFSTTFTLFVFPNLLNCCAFQESLLHPFPISHLYRCNTALIIIIEMGVTSVIIIVLYAMAGRGLRRL</sequence>
<feature type="non-terminal residue" evidence="2">
    <location>
        <position position="177"/>
    </location>
</feature>
<feature type="transmembrane region" description="Helical" evidence="1">
    <location>
        <begin position="12"/>
        <end position="30"/>
    </location>
</feature>
<organism evidence="2 3">
    <name type="scientific">Pristionchus mayeri</name>
    <dbReference type="NCBI Taxonomy" id="1317129"/>
    <lineage>
        <taxon>Eukaryota</taxon>
        <taxon>Metazoa</taxon>
        <taxon>Ecdysozoa</taxon>
        <taxon>Nematoda</taxon>
        <taxon>Chromadorea</taxon>
        <taxon>Rhabditida</taxon>
        <taxon>Rhabditina</taxon>
        <taxon>Diplogasteromorpha</taxon>
        <taxon>Diplogasteroidea</taxon>
        <taxon>Neodiplogasteridae</taxon>
        <taxon>Pristionchus</taxon>
    </lineage>
</organism>
<evidence type="ECO:0008006" key="4">
    <source>
        <dbReference type="Google" id="ProtNLM"/>
    </source>
</evidence>
<keyword evidence="1" id="KW-0812">Transmembrane</keyword>
<accession>A0AAN5CT76</accession>
<dbReference type="PANTHER" id="PTHR31552">
    <property type="entry name" value="SERPENTINE RECEPTOR CLASS GAMMA"/>
    <property type="match status" value="1"/>
</dbReference>
<evidence type="ECO:0000313" key="2">
    <source>
        <dbReference type="EMBL" id="GMR50358.1"/>
    </source>
</evidence>
<evidence type="ECO:0000256" key="1">
    <source>
        <dbReference type="SAM" id="Phobius"/>
    </source>
</evidence>
<feature type="transmembrane region" description="Helical" evidence="1">
    <location>
        <begin position="149"/>
        <end position="170"/>
    </location>
</feature>
<comment type="caution">
    <text evidence="2">The sequence shown here is derived from an EMBL/GenBank/DDBJ whole genome shotgun (WGS) entry which is preliminary data.</text>
</comment>
<dbReference type="Proteomes" id="UP001328107">
    <property type="component" value="Unassembled WGS sequence"/>
</dbReference>
<dbReference type="AlphaFoldDB" id="A0AAN5CT76"/>
<dbReference type="InterPro" id="IPR019426">
    <property type="entry name" value="7TM_GPCR_serpentine_rcpt_Srv"/>
</dbReference>
<feature type="non-terminal residue" evidence="2">
    <location>
        <position position="1"/>
    </location>
</feature>
<proteinExistence type="predicted"/>
<name>A0AAN5CT76_9BILA</name>
<dbReference type="EMBL" id="BTRK01000004">
    <property type="protein sequence ID" value="GMR50358.1"/>
    <property type="molecule type" value="Genomic_DNA"/>
</dbReference>
<keyword evidence="1" id="KW-1133">Transmembrane helix</keyword>
<dbReference type="Pfam" id="PF10323">
    <property type="entry name" value="7TM_GPCR_Srv"/>
    <property type="match status" value="1"/>
</dbReference>
<gene>
    <name evidence="2" type="ORF">PMAYCL1PPCAC_20553</name>
</gene>